<dbReference type="InterPro" id="IPR050073">
    <property type="entry name" value="2-IPM_HCS-like"/>
</dbReference>
<keyword evidence="1 2" id="KW-0808">Transferase</keyword>
<dbReference type="FunFam" id="3.20.20.70:FF:000010">
    <property type="entry name" value="2-isopropylmalate synthase"/>
    <property type="match status" value="1"/>
</dbReference>
<gene>
    <name evidence="5" type="ORF">D0Y65_051241</name>
</gene>
<sequence>MAAKTSTNGTHYSRSRPEYIPNRIPDPHYVRILDTTLRDGEQAPGASMVSSQKLRIARQLAKLGVDVIEGGFPSASQEDFNAVKMIAQEVGNNCDADGYVPVIAALCRCNEKDIATAWEALKYAKRPRLMPFIAVSPIHMEYKLNKTKEEVLQIAKDMIKFARSLGCSDIQFCSEDAARSDREFLYQILEEVIKAGATTLGIGDTVGITMPFEIRQLIADIKANVPGAENVIISMHCHNDLGHATANAIEAAQAGAMQLEVTINGIGERAGNASLEEVVMALKCRGDQVLGGLYTGINTRHLLKTSKMVEEFSGMYLQPHKAVVGDNAFLHESGVHQAGLLKHRATYEIMSPEDIGHEKSSGVNMVLGKLSGRQALKSRLKELGYELRDEEVESVFRNFKAIAEKKKRVTDVDLKALVSNQVSHDEPIWKLDGLQVNSQLQN</sequence>
<keyword evidence="5" id="KW-0012">Acyltransferase</keyword>
<dbReference type="Pfam" id="PF22617">
    <property type="entry name" value="HCS_D2"/>
    <property type="match status" value="1"/>
</dbReference>
<dbReference type="InterPro" id="IPR002034">
    <property type="entry name" value="AIPM/Hcit_synth_CS"/>
</dbReference>
<accession>A0A445FFH3</accession>
<dbReference type="PROSITE" id="PS00815">
    <property type="entry name" value="AIPM_HOMOCIT_SYNTH_1"/>
    <property type="match status" value="1"/>
</dbReference>
<reference evidence="5 6" key="1">
    <citation type="submission" date="2018-09" db="EMBL/GenBank/DDBJ databases">
        <title>A high-quality reference genome of wild soybean provides a powerful tool to mine soybean genomes.</title>
        <authorList>
            <person name="Xie M."/>
            <person name="Chung C.Y.L."/>
            <person name="Li M.-W."/>
            <person name="Wong F.-L."/>
            <person name="Chan T.-F."/>
            <person name="Lam H.-M."/>
        </authorList>
    </citation>
    <scope>NUCLEOTIDE SEQUENCE [LARGE SCALE GENOMIC DNA]</scope>
    <source>
        <strain evidence="6">cv. W05</strain>
        <tissue evidence="5">Hypocotyl of etiolated seedlings</tissue>
    </source>
</reference>
<evidence type="ECO:0000256" key="2">
    <source>
        <dbReference type="RuleBase" id="RU003523"/>
    </source>
</evidence>
<feature type="region of interest" description="Disordered" evidence="3">
    <location>
        <begin position="1"/>
        <end position="20"/>
    </location>
</feature>
<dbReference type="CDD" id="cd07940">
    <property type="entry name" value="DRE_TIM_IPMS"/>
    <property type="match status" value="1"/>
</dbReference>
<dbReference type="PANTHER" id="PTHR10277">
    <property type="entry name" value="HOMOCITRATE SYNTHASE-RELATED"/>
    <property type="match status" value="1"/>
</dbReference>
<evidence type="ECO:0000313" key="5">
    <source>
        <dbReference type="EMBL" id="RZB47554.1"/>
    </source>
</evidence>
<dbReference type="FunFam" id="1.10.238.260:FF:000001">
    <property type="entry name" value="2-isopropylmalate synthase"/>
    <property type="match status" value="1"/>
</dbReference>
<dbReference type="GO" id="GO:0003852">
    <property type="term" value="F:2-isopropylmalate synthase activity"/>
    <property type="evidence" value="ECO:0007669"/>
    <property type="project" value="UniProtKB-EC"/>
</dbReference>
<evidence type="ECO:0000313" key="6">
    <source>
        <dbReference type="Proteomes" id="UP000289340"/>
    </source>
</evidence>
<dbReference type="GO" id="GO:0009507">
    <property type="term" value="C:chloroplast"/>
    <property type="evidence" value="ECO:0007669"/>
    <property type="project" value="TreeGrafter"/>
</dbReference>
<feature type="domain" description="Pyruvate carboxyltransferase" evidence="4">
    <location>
        <begin position="30"/>
        <end position="303"/>
    </location>
</feature>
<organism evidence="5 6">
    <name type="scientific">Glycine soja</name>
    <name type="common">Wild soybean</name>
    <dbReference type="NCBI Taxonomy" id="3848"/>
    <lineage>
        <taxon>Eukaryota</taxon>
        <taxon>Viridiplantae</taxon>
        <taxon>Streptophyta</taxon>
        <taxon>Embryophyta</taxon>
        <taxon>Tracheophyta</taxon>
        <taxon>Spermatophyta</taxon>
        <taxon>Magnoliopsida</taxon>
        <taxon>eudicotyledons</taxon>
        <taxon>Gunneridae</taxon>
        <taxon>Pentapetalae</taxon>
        <taxon>rosids</taxon>
        <taxon>fabids</taxon>
        <taxon>Fabales</taxon>
        <taxon>Fabaceae</taxon>
        <taxon>Papilionoideae</taxon>
        <taxon>50 kb inversion clade</taxon>
        <taxon>NPAAA clade</taxon>
        <taxon>indigoferoid/millettioid clade</taxon>
        <taxon>Phaseoleae</taxon>
        <taxon>Glycine</taxon>
        <taxon>Glycine subgen. Soja</taxon>
    </lineage>
</organism>
<dbReference type="Gene3D" id="1.10.238.260">
    <property type="match status" value="1"/>
</dbReference>
<dbReference type="InterPro" id="IPR013785">
    <property type="entry name" value="Aldolase_TIM"/>
</dbReference>
<evidence type="ECO:0000256" key="1">
    <source>
        <dbReference type="ARBA" id="ARBA00022679"/>
    </source>
</evidence>
<dbReference type="PANTHER" id="PTHR10277:SF74">
    <property type="entry name" value="2-ISOPROPYLMALATE SYNTHASE-RELATED"/>
    <property type="match status" value="1"/>
</dbReference>
<dbReference type="GO" id="GO:0009098">
    <property type="term" value="P:L-leucine biosynthetic process"/>
    <property type="evidence" value="ECO:0007669"/>
    <property type="project" value="TreeGrafter"/>
</dbReference>
<dbReference type="GO" id="GO:0010177">
    <property type="term" value="F:methylthioalkylmalate synthase activity"/>
    <property type="evidence" value="ECO:0007669"/>
    <property type="project" value="UniProtKB-ARBA"/>
</dbReference>
<feature type="compositionally biased region" description="Polar residues" evidence="3">
    <location>
        <begin position="1"/>
        <end position="12"/>
    </location>
</feature>
<dbReference type="Proteomes" id="UP000289340">
    <property type="component" value="Chromosome 19"/>
</dbReference>
<dbReference type="InterPro" id="IPR054691">
    <property type="entry name" value="LeuA/HCS_post-cat"/>
</dbReference>
<comment type="similarity">
    <text evidence="2">Belongs to the alpha-IPM synthase/homocitrate synthase family.</text>
</comment>
<dbReference type="NCBIfam" id="NF002086">
    <property type="entry name" value="PRK00915.1-3"/>
    <property type="match status" value="1"/>
</dbReference>
<keyword evidence="6" id="KW-1185">Reference proteome</keyword>
<evidence type="ECO:0000256" key="3">
    <source>
        <dbReference type="SAM" id="MobiDB-lite"/>
    </source>
</evidence>
<protein>
    <submittedName>
        <fullName evidence="5">Putative 2-isopropylmalate synthase isoform D</fullName>
        <ecNumber evidence="5">2.3.3.13</ecNumber>
    </submittedName>
</protein>
<dbReference type="InterPro" id="IPR000891">
    <property type="entry name" value="PYR_CT"/>
</dbReference>
<comment type="caution">
    <text evidence="5">The sequence shown here is derived from an EMBL/GenBank/DDBJ whole genome shotgun (WGS) entry which is preliminary data.</text>
</comment>
<dbReference type="EC" id="2.3.3.13" evidence="5"/>
<dbReference type="PROSITE" id="PS50991">
    <property type="entry name" value="PYR_CT"/>
    <property type="match status" value="1"/>
</dbReference>
<dbReference type="PROSITE" id="PS00816">
    <property type="entry name" value="AIPM_HOMOCIT_SYNTH_2"/>
    <property type="match status" value="1"/>
</dbReference>
<dbReference type="EMBL" id="QZWG01000019">
    <property type="protein sequence ID" value="RZB47554.1"/>
    <property type="molecule type" value="Genomic_DNA"/>
</dbReference>
<proteinExistence type="inferred from homology"/>
<dbReference type="AlphaFoldDB" id="A0A445FFH3"/>
<dbReference type="SUPFAM" id="SSF51569">
    <property type="entry name" value="Aldolase"/>
    <property type="match status" value="1"/>
</dbReference>
<dbReference type="Pfam" id="PF00682">
    <property type="entry name" value="HMGL-like"/>
    <property type="match status" value="1"/>
</dbReference>
<dbReference type="GO" id="GO:0019761">
    <property type="term" value="P:glucosinolate biosynthetic process"/>
    <property type="evidence" value="ECO:0007669"/>
    <property type="project" value="UniProtKB-ARBA"/>
</dbReference>
<dbReference type="Gene3D" id="3.20.20.70">
    <property type="entry name" value="Aldolase class I"/>
    <property type="match status" value="1"/>
</dbReference>
<evidence type="ECO:0000259" key="4">
    <source>
        <dbReference type="PROSITE" id="PS50991"/>
    </source>
</evidence>
<name>A0A445FFH3_GLYSO</name>